<feature type="transmembrane region" description="Helical" evidence="6">
    <location>
        <begin position="55"/>
        <end position="78"/>
    </location>
</feature>
<dbReference type="InterPro" id="IPR050799">
    <property type="entry name" value="ZIP_Transporter"/>
</dbReference>
<dbReference type="PANTHER" id="PTHR12191:SF37">
    <property type="entry name" value="ZINC TRANSPORTER FOI"/>
    <property type="match status" value="1"/>
</dbReference>
<dbReference type="GO" id="GO:0030003">
    <property type="term" value="P:intracellular monoatomic cation homeostasis"/>
    <property type="evidence" value="ECO:0007669"/>
    <property type="project" value="TreeGrafter"/>
</dbReference>
<comment type="similarity">
    <text evidence="2">Belongs to the ZIP transporter (TC 2.A.5) family.</text>
</comment>
<feature type="transmembrane region" description="Helical" evidence="6">
    <location>
        <begin position="373"/>
        <end position="394"/>
    </location>
</feature>
<keyword evidence="4 6" id="KW-1133">Transmembrane helix</keyword>
<keyword evidence="3 6" id="KW-0812">Transmembrane</keyword>
<dbReference type="InterPro" id="IPR003689">
    <property type="entry name" value="ZIP"/>
</dbReference>
<evidence type="ECO:0000313" key="8">
    <source>
        <dbReference type="WBParaSite" id="L893_g3691.t1"/>
    </source>
</evidence>
<dbReference type="AlphaFoldDB" id="A0A1I8AAA3"/>
<evidence type="ECO:0000256" key="4">
    <source>
        <dbReference type="ARBA" id="ARBA00022989"/>
    </source>
</evidence>
<feature type="transmembrane region" description="Helical" evidence="6">
    <location>
        <begin position="90"/>
        <end position="111"/>
    </location>
</feature>
<dbReference type="GO" id="GO:0140410">
    <property type="term" value="F:monoatomic cation:bicarbonate symporter activity"/>
    <property type="evidence" value="ECO:0007669"/>
    <property type="project" value="TreeGrafter"/>
</dbReference>
<evidence type="ECO:0000313" key="7">
    <source>
        <dbReference type="Proteomes" id="UP000095287"/>
    </source>
</evidence>
<proteinExistence type="inferred from homology"/>
<feature type="transmembrane region" description="Helical" evidence="6">
    <location>
        <begin position="346"/>
        <end position="367"/>
    </location>
</feature>
<keyword evidence="5 6" id="KW-0472">Membrane</keyword>
<dbReference type="PANTHER" id="PTHR12191">
    <property type="entry name" value="SOLUTE CARRIER FAMILY 39"/>
    <property type="match status" value="1"/>
</dbReference>
<dbReference type="Pfam" id="PF02535">
    <property type="entry name" value="Zip"/>
    <property type="match status" value="1"/>
</dbReference>
<evidence type="ECO:0000256" key="5">
    <source>
        <dbReference type="ARBA" id="ARBA00023136"/>
    </source>
</evidence>
<evidence type="ECO:0000256" key="2">
    <source>
        <dbReference type="ARBA" id="ARBA00006939"/>
    </source>
</evidence>
<comment type="subcellular location">
    <subcellularLocation>
        <location evidence="1">Membrane</location>
        <topology evidence="1">Multi-pass membrane protein</topology>
    </subcellularLocation>
</comment>
<reference evidence="8" key="1">
    <citation type="submission" date="2016-11" db="UniProtKB">
        <authorList>
            <consortium name="WormBaseParasite"/>
        </authorList>
    </citation>
    <scope>IDENTIFICATION</scope>
</reference>
<accession>A0A1I8AAA3</accession>
<keyword evidence="7" id="KW-1185">Reference proteome</keyword>
<name>A0A1I8AAA3_9BILA</name>
<evidence type="ECO:0000256" key="3">
    <source>
        <dbReference type="ARBA" id="ARBA00022692"/>
    </source>
</evidence>
<dbReference type="WBParaSite" id="L893_g3691.t1">
    <property type="protein sequence ID" value="L893_g3691.t1"/>
    <property type="gene ID" value="L893_g3691"/>
</dbReference>
<sequence>MSPGDLIPATAASNLYNLTNAQKDELCSAWVPHTAPSTTTIQEHVATHRDRPSTAAIWFVGLSFVTAISLCALVGIAVMRFLRKKIYNRFITFFVGLGVGSLSGSAVFHLIPQAFGLVDEFSSQEVDHDYLYKAAAAIFGIYLFFFCDKVIKMILETKKRNKNEFTELPTLNHSHCHPESSRSQEHLNHTVQLLDAKQQSGTTPLINHQKENDDIYKDTTVLPSNGVVADESIGRQSHRLTVNTLRTCISQCFKKANKKAAHGICVHDHDLDYKQGDSVIATVAWMIIFGDGLHNLIDGISIGASFSDSILSGINVSVAVLCEEFPHELGDVAILVSAGMTLRQALVYNLLSALTCYIGFFIGVFLGNVNAQFASYTFAFAAGMFLYISLACMMPEMKNAMEEALQVSLKHGVEVLLLQMSGLVSGLLVMLCMARYGGNISLA</sequence>
<organism evidence="7 8">
    <name type="scientific">Steinernema glaseri</name>
    <dbReference type="NCBI Taxonomy" id="37863"/>
    <lineage>
        <taxon>Eukaryota</taxon>
        <taxon>Metazoa</taxon>
        <taxon>Ecdysozoa</taxon>
        <taxon>Nematoda</taxon>
        <taxon>Chromadorea</taxon>
        <taxon>Rhabditida</taxon>
        <taxon>Tylenchina</taxon>
        <taxon>Panagrolaimomorpha</taxon>
        <taxon>Strongyloidoidea</taxon>
        <taxon>Steinernematidae</taxon>
        <taxon>Steinernema</taxon>
    </lineage>
</organism>
<dbReference type="GO" id="GO:0071578">
    <property type="term" value="P:zinc ion import across plasma membrane"/>
    <property type="evidence" value="ECO:0007669"/>
    <property type="project" value="TreeGrafter"/>
</dbReference>
<evidence type="ECO:0000256" key="1">
    <source>
        <dbReference type="ARBA" id="ARBA00004141"/>
    </source>
</evidence>
<dbReference type="GO" id="GO:0005385">
    <property type="term" value="F:zinc ion transmembrane transporter activity"/>
    <property type="evidence" value="ECO:0007669"/>
    <property type="project" value="TreeGrafter"/>
</dbReference>
<dbReference type="Proteomes" id="UP000095287">
    <property type="component" value="Unplaced"/>
</dbReference>
<feature type="transmembrane region" description="Helical" evidence="6">
    <location>
        <begin position="415"/>
        <end position="436"/>
    </location>
</feature>
<evidence type="ECO:0000256" key="6">
    <source>
        <dbReference type="SAM" id="Phobius"/>
    </source>
</evidence>
<dbReference type="GO" id="GO:0005886">
    <property type="term" value="C:plasma membrane"/>
    <property type="evidence" value="ECO:0007669"/>
    <property type="project" value="TreeGrafter"/>
</dbReference>
<feature type="transmembrane region" description="Helical" evidence="6">
    <location>
        <begin position="131"/>
        <end position="151"/>
    </location>
</feature>
<protein>
    <submittedName>
        <fullName evidence="8">Zinc transporter ZIP8</fullName>
    </submittedName>
</protein>